<keyword evidence="1 7" id="KW-0808">Transferase</keyword>
<dbReference type="InterPro" id="IPR005105">
    <property type="entry name" value="GlnD_Uridyltrans_N"/>
</dbReference>
<dbReference type="PANTHER" id="PTHR47320:SF1">
    <property type="entry name" value="BIFUNCTIONAL URIDYLYLTRANSFERASE_URIDYLYL-REMOVING ENZYME"/>
    <property type="match status" value="1"/>
</dbReference>
<evidence type="ECO:0000313" key="10">
    <source>
        <dbReference type="EMBL" id="QTA82842.1"/>
    </source>
</evidence>
<comment type="catalytic activity">
    <reaction evidence="7">
        <text>[protein-PII]-L-tyrosine + UTP = [protein-PII]-uridylyl-L-tyrosine + diphosphate</text>
        <dbReference type="Rhea" id="RHEA:13673"/>
        <dbReference type="Rhea" id="RHEA-COMP:12147"/>
        <dbReference type="Rhea" id="RHEA-COMP:12148"/>
        <dbReference type="ChEBI" id="CHEBI:33019"/>
        <dbReference type="ChEBI" id="CHEBI:46398"/>
        <dbReference type="ChEBI" id="CHEBI:46858"/>
        <dbReference type="ChEBI" id="CHEBI:90602"/>
        <dbReference type="EC" id="2.7.7.59"/>
    </reaction>
</comment>
<keyword evidence="11" id="KW-1185">Reference proteome</keyword>
<keyword evidence="6 7" id="KW-0511">Multifunctional enzyme</keyword>
<comment type="cofactor">
    <cofactor evidence="7">
        <name>Mg(2+)</name>
        <dbReference type="ChEBI" id="CHEBI:18420"/>
    </cofactor>
</comment>
<gene>
    <name evidence="10" type="primary">glnD1</name>
    <name evidence="7" type="synonym">glnD</name>
    <name evidence="10" type="ORF">dnl_52270</name>
</gene>
<dbReference type="PIRSF" id="PIRSF006288">
    <property type="entry name" value="PII_uridyltransf"/>
    <property type="match status" value="1"/>
</dbReference>
<dbReference type="InterPro" id="IPR006674">
    <property type="entry name" value="HD_domain"/>
</dbReference>
<dbReference type="Gene3D" id="1.20.120.330">
    <property type="entry name" value="Nucleotidyltransferases domain 2"/>
    <property type="match status" value="1"/>
</dbReference>
<feature type="domain" description="ACT" evidence="8">
    <location>
        <begin position="692"/>
        <end position="772"/>
    </location>
</feature>
<dbReference type="GO" id="GO:0006808">
    <property type="term" value="P:regulation of nitrogen utilization"/>
    <property type="evidence" value="ECO:0007669"/>
    <property type="project" value="UniProtKB-UniRule"/>
</dbReference>
<keyword evidence="2 7" id="KW-0548">Nucleotidyltransferase</keyword>
<feature type="domain" description="HD" evidence="9">
    <location>
        <begin position="451"/>
        <end position="574"/>
    </location>
</feature>
<dbReference type="Pfam" id="PF01966">
    <property type="entry name" value="HD"/>
    <property type="match status" value="1"/>
</dbReference>
<dbReference type="CDD" id="cd04900">
    <property type="entry name" value="ACT_UUR-like_1"/>
    <property type="match status" value="1"/>
</dbReference>
<dbReference type="InterPro" id="IPR010043">
    <property type="entry name" value="UTase/UR"/>
</dbReference>
<evidence type="ECO:0000256" key="5">
    <source>
        <dbReference type="ARBA" id="ARBA00022842"/>
    </source>
</evidence>
<feature type="region of interest" description="Uridylyltransferase" evidence="7">
    <location>
        <begin position="1"/>
        <end position="332"/>
    </location>
</feature>
<dbReference type="EMBL" id="CP061799">
    <property type="protein sequence ID" value="QTA82842.1"/>
    <property type="molecule type" value="Genomic_DNA"/>
</dbReference>
<dbReference type="PROSITE" id="PS51831">
    <property type="entry name" value="HD"/>
    <property type="match status" value="1"/>
</dbReference>
<organism evidence="10 11">
    <name type="scientific">Desulfonema limicola</name>
    <dbReference type="NCBI Taxonomy" id="45656"/>
    <lineage>
        <taxon>Bacteria</taxon>
        <taxon>Pseudomonadati</taxon>
        <taxon>Thermodesulfobacteriota</taxon>
        <taxon>Desulfobacteria</taxon>
        <taxon>Desulfobacterales</taxon>
        <taxon>Desulfococcaceae</taxon>
        <taxon>Desulfonema</taxon>
    </lineage>
</organism>
<evidence type="ECO:0000259" key="9">
    <source>
        <dbReference type="PROSITE" id="PS51831"/>
    </source>
</evidence>
<dbReference type="CDD" id="cd04899">
    <property type="entry name" value="ACT_ACR-UUR-like_2"/>
    <property type="match status" value="1"/>
</dbReference>
<comment type="function">
    <text evidence="7">Modifies, by uridylylation and deuridylylation, the PII regulatory proteins (GlnB and homologs), in response to the nitrogen status of the cell that GlnD senses through the glutamine level. Under low glutamine levels, catalyzes the conversion of the PII proteins and UTP to PII-UMP and PPi, while under higher glutamine levels, GlnD hydrolyzes PII-UMP to PII and UMP (deuridylylation). Thus, controls uridylylation state and activity of the PII proteins, and plays an important role in the regulation of nitrogen metabolism.</text>
</comment>
<dbReference type="GO" id="GO:0008773">
    <property type="term" value="F:[protein-PII] uridylyltransferase activity"/>
    <property type="evidence" value="ECO:0007669"/>
    <property type="project" value="UniProtKB-UniRule"/>
</dbReference>
<evidence type="ECO:0000313" key="11">
    <source>
        <dbReference type="Proteomes" id="UP000663720"/>
    </source>
</evidence>
<dbReference type="Pfam" id="PF08335">
    <property type="entry name" value="GlnD_UR_UTase"/>
    <property type="match status" value="1"/>
</dbReference>
<dbReference type="RefSeq" id="WP_207688722.1">
    <property type="nucleotide sequence ID" value="NZ_CP061799.1"/>
</dbReference>
<dbReference type="AlphaFoldDB" id="A0A975GIR5"/>
<comment type="similarity">
    <text evidence="7">Belongs to the GlnD family.</text>
</comment>
<dbReference type="InterPro" id="IPR013546">
    <property type="entry name" value="PII_UdlTrfase/GS_AdlTrfase"/>
</dbReference>
<keyword evidence="3" id="KW-0677">Repeat</keyword>
<evidence type="ECO:0000256" key="3">
    <source>
        <dbReference type="ARBA" id="ARBA00022737"/>
    </source>
</evidence>
<evidence type="ECO:0000256" key="6">
    <source>
        <dbReference type="ARBA" id="ARBA00023268"/>
    </source>
</evidence>
<keyword evidence="5 7" id="KW-0460">Magnesium</keyword>
<keyword evidence="4 7" id="KW-0378">Hydrolase</keyword>
<accession>A0A975GIR5</accession>
<name>A0A975GIR5_9BACT</name>
<dbReference type="InterPro" id="IPR043519">
    <property type="entry name" value="NT_sf"/>
</dbReference>
<dbReference type="CDD" id="cd00077">
    <property type="entry name" value="HDc"/>
    <property type="match status" value="1"/>
</dbReference>
<proteinExistence type="inferred from homology"/>
<dbReference type="SUPFAM" id="SSF109604">
    <property type="entry name" value="HD-domain/PDEase-like"/>
    <property type="match status" value="1"/>
</dbReference>
<dbReference type="GO" id="GO:0008081">
    <property type="term" value="F:phosphoric diester hydrolase activity"/>
    <property type="evidence" value="ECO:0007669"/>
    <property type="project" value="UniProtKB-UniRule"/>
</dbReference>
<feature type="domain" description="ACT" evidence="8">
    <location>
        <begin position="804"/>
        <end position="887"/>
    </location>
</feature>
<dbReference type="PANTHER" id="PTHR47320">
    <property type="entry name" value="BIFUNCTIONAL URIDYLYLTRANSFERASE/URIDYLYL-REMOVING ENZYME"/>
    <property type="match status" value="1"/>
</dbReference>
<evidence type="ECO:0000256" key="2">
    <source>
        <dbReference type="ARBA" id="ARBA00022695"/>
    </source>
</evidence>
<dbReference type="EC" id="3.1.4.-" evidence="7"/>
<comment type="catalytic activity">
    <reaction evidence="7">
        <text>[protein-PII]-uridylyl-L-tyrosine + H2O = [protein-PII]-L-tyrosine + UMP + H(+)</text>
        <dbReference type="Rhea" id="RHEA:48600"/>
        <dbReference type="Rhea" id="RHEA-COMP:12147"/>
        <dbReference type="Rhea" id="RHEA-COMP:12148"/>
        <dbReference type="ChEBI" id="CHEBI:15377"/>
        <dbReference type="ChEBI" id="CHEBI:15378"/>
        <dbReference type="ChEBI" id="CHEBI:46858"/>
        <dbReference type="ChEBI" id="CHEBI:57865"/>
        <dbReference type="ChEBI" id="CHEBI:90602"/>
    </reaction>
</comment>
<dbReference type="SUPFAM" id="SSF81593">
    <property type="entry name" value="Nucleotidyltransferase substrate binding subunit/domain"/>
    <property type="match status" value="1"/>
</dbReference>
<feature type="region of interest" description="Uridylyl-removing" evidence="7">
    <location>
        <begin position="333"/>
        <end position="691"/>
    </location>
</feature>
<dbReference type="InterPro" id="IPR003607">
    <property type="entry name" value="HD/PDEase_dom"/>
</dbReference>
<dbReference type="SMART" id="SM00471">
    <property type="entry name" value="HDc"/>
    <property type="match status" value="1"/>
</dbReference>
<dbReference type="SUPFAM" id="SSF81301">
    <property type="entry name" value="Nucleotidyltransferase"/>
    <property type="match status" value="1"/>
</dbReference>
<dbReference type="SUPFAM" id="SSF55021">
    <property type="entry name" value="ACT-like"/>
    <property type="match status" value="2"/>
</dbReference>
<dbReference type="NCBIfam" id="TIGR01693">
    <property type="entry name" value="UTase_glnD"/>
    <property type="match status" value="1"/>
</dbReference>
<dbReference type="Gene3D" id="1.10.3210.10">
    <property type="entry name" value="Hypothetical protein af1432"/>
    <property type="match status" value="1"/>
</dbReference>
<reference evidence="10" key="1">
    <citation type="journal article" date="2021" name="Microb. Physiol.">
        <title>Proteogenomic Insights into the Physiology of Marine, Sulfate-Reducing, Filamentous Desulfonema limicola and Desulfonema magnum.</title>
        <authorList>
            <person name="Schnaars V."/>
            <person name="Wohlbrand L."/>
            <person name="Scheve S."/>
            <person name="Hinrichs C."/>
            <person name="Reinhardt R."/>
            <person name="Rabus R."/>
        </authorList>
    </citation>
    <scope>NUCLEOTIDE SEQUENCE</scope>
    <source>
        <strain evidence="10">5ac10</strain>
    </source>
</reference>
<evidence type="ECO:0000256" key="7">
    <source>
        <dbReference type="HAMAP-Rule" id="MF_00277"/>
    </source>
</evidence>
<comment type="domain">
    <text evidence="7">Has four distinct domains: an N-terminal nucleotidyltransferase (NT) domain responsible for UTase activity, a central HD domain that encodes UR activity, and two C-terminal ACT domains that seem to have a role in glutamine sensing.</text>
</comment>
<dbReference type="CDD" id="cd05401">
    <property type="entry name" value="NT_GlnE_GlnD_like"/>
    <property type="match status" value="1"/>
</dbReference>
<dbReference type="InterPro" id="IPR045865">
    <property type="entry name" value="ACT-like_dom_sf"/>
</dbReference>
<dbReference type="Proteomes" id="UP000663720">
    <property type="component" value="Chromosome"/>
</dbReference>
<dbReference type="PROSITE" id="PS51671">
    <property type="entry name" value="ACT"/>
    <property type="match status" value="2"/>
</dbReference>
<comment type="activity regulation">
    <text evidence="7">Uridylyltransferase (UTase) activity is inhibited by glutamine, while glutamine activates uridylyl-removing (UR) activity.</text>
</comment>
<sequence>MLNKEIKQSYKDASKILQEKKDNLVKHFLSETSSEFMEKNAVLLDDYFQDSFEKSMVGPDMGITKNPYAIIALGGYGRKEQCVHSDVDILFLFKKDVPQKTEALIKEIIFPLWDIGLDIGHGTRSIKECISLAGKDFEVLMSLLDARFICGMSLIYSEMVNQLKEKIIFRRSHKIIDWLRRKNQERHNYYGDSGYLLEPNLKDGQGGLRDYHTILWLGKIKNNLNNARDLEYQGYLSHQEFASLTHSLDFIWNVRNGLHILKGRKYDQLHFEHQVKLAHMLGYTDNNSSAVEYFLGDLHAGMEIIKHVYQMVFFEIEKTKKWFKIKNSLKKKIRIPGLEIKNNMLSFTSPEQIITSPSILMHIFEESAWINIPINPESRRLIKEFGYLVDAGFRTDEDIVNGFERILLLKSKDLFNILGDMFTTGFITRLIPELKKIINKIEYDTYHVFPIDKHLVFTVKNLSSFADQKDMTPDNLCWELYTELSRKNLLLWAGLLHDIGKGEPGEDHADSGAVIAQKIMKRIGCDPEDIALVSFLVKNHQLFYNTATRRDIEDRETIIFCARKIEDINRLKMLYLLTIADLIATGPKAWNEWTAALLRNLFFKVLNVLEKGNFQVKDLNLIIQKKIAGLLNQEDQPRERTELEAVLNLMSQRYISHTSRADIWEHINLYKSLGQNNFVWKIVKDEDSKTRIVSICGRDMPGYFSKIAGVFALNSINILDARTYTWRNNICLSIFKVMPPPDLVFEHERWKRTETELHAALSGELDILQAMNQKILDNPPLIPGIYSVPYKINVDNTLSEFFTIIEVFTCDFPGLLFKLTHALLQCRLNIWSAQIGTGIDQVVDVFYVLDFNGQKIDSPVQAEQIKKAVSSVLPGKELADYTEINEMLETA</sequence>
<dbReference type="EC" id="2.7.7.59" evidence="7"/>
<evidence type="ECO:0000256" key="4">
    <source>
        <dbReference type="ARBA" id="ARBA00022801"/>
    </source>
</evidence>
<protein>
    <recommendedName>
        <fullName evidence="7">Bifunctional uridylyltransferase/uridylyl-removing enzyme</fullName>
        <shortName evidence="7">UTase/UR</shortName>
    </recommendedName>
    <alternativeName>
        <fullName evidence="7">Bifunctional [protein-PII] modification enzyme</fullName>
    </alternativeName>
    <alternativeName>
        <fullName evidence="7">Bifunctional nitrogen sensor protein</fullName>
    </alternativeName>
    <domain>
        <recommendedName>
            <fullName evidence="7">[Protein-PII] uridylyltransferase</fullName>
            <shortName evidence="7">PII uridylyltransferase</shortName>
            <shortName evidence="7">UTase</shortName>
            <ecNumber evidence="7">2.7.7.59</ecNumber>
        </recommendedName>
    </domain>
    <domain>
        <recommendedName>
            <fullName evidence="7">[Protein-PII]-UMP uridylyl-removing enzyme</fullName>
            <shortName evidence="7">UR</shortName>
            <ecNumber evidence="7">3.1.4.-</ecNumber>
        </recommendedName>
    </domain>
</protein>
<dbReference type="Pfam" id="PF03445">
    <property type="entry name" value="DUF294"/>
    <property type="match status" value="1"/>
</dbReference>
<evidence type="ECO:0000259" key="8">
    <source>
        <dbReference type="PROSITE" id="PS51671"/>
    </source>
</evidence>
<dbReference type="InterPro" id="IPR002912">
    <property type="entry name" value="ACT_dom"/>
</dbReference>
<dbReference type="KEGG" id="dli:dnl_52270"/>
<dbReference type="HAMAP" id="MF_00277">
    <property type="entry name" value="PII_uridylyl_transf"/>
    <property type="match status" value="1"/>
</dbReference>
<evidence type="ECO:0000256" key="1">
    <source>
        <dbReference type="ARBA" id="ARBA00022679"/>
    </source>
</evidence>